<sequence>MTYKILFLGYWNLDDGLTHSTIFPHLKILKKIQSVEYLHFCNTQREEITEENLKKISNLDIDYSPLYSKNLSFNHLNKIYDFIHFPKLIQRLCVKHKINLIISRGAPAGSLAFLATKKNKIPFVVESFEPHADYMKAAGQWKSYGLKYLFQKHWEAQQKKYAKAVITVAENYRNCLIEEGVNKGKIFVAPCAVDQNIFYKDIGLRKKIRLELNIPDNAVVGVYAGKFGGLYLEEKAFQIFSKAFEEIKDFHLLLLTNTDSNWLNEMISQYNLPSNRIYIKFVSYNEVNNYLNAADFAFALYKINIVSQYLSPVKIGEYWACGLAAYITQNLGDEMHWIEEKKLGVILDGNEQNIFNNLMDFSSQEIIRNGIEIRSIEKVSQVYKQILN</sequence>
<dbReference type="SUPFAM" id="SSF53756">
    <property type="entry name" value="UDP-Glycosyltransferase/glycogen phosphorylase"/>
    <property type="match status" value="1"/>
</dbReference>
<name>E4TVV9_MARTH</name>
<evidence type="ECO:0000313" key="2">
    <source>
        <dbReference type="EMBL" id="ADR22207.1"/>
    </source>
</evidence>
<dbReference type="InterPro" id="IPR028098">
    <property type="entry name" value="Glyco_trans_4-like_N"/>
</dbReference>
<reference evidence="2 3" key="1">
    <citation type="journal article" date="2011" name="Stand. Genomic Sci.">
        <title>Complete genome sequence of Marivirga tractuosa type strain (H-43).</title>
        <authorList>
            <person name="Pagani I."/>
            <person name="Chertkov O."/>
            <person name="Lapidus A."/>
            <person name="Lucas S."/>
            <person name="Del Rio T.G."/>
            <person name="Tice H."/>
            <person name="Copeland A."/>
            <person name="Cheng J.F."/>
            <person name="Nolan M."/>
            <person name="Saunders E."/>
            <person name="Pitluck S."/>
            <person name="Held B."/>
            <person name="Goodwin L."/>
            <person name="Liolios K."/>
            <person name="Ovchinikova G."/>
            <person name="Ivanova N."/>
            <person name="Mavromatis K."/>
            <person name="Pati A."/>
            <person name="Chen A."/>
            <person name="Palaniappan K."/>
            <person name="Land M."/>
            <person name="Hauser L."/>
            <person name="Jeffries C.D."/>
            <person name="Detter J.C."/>
            <person name="Han C."/>
            <person name="Tapia R."/>
            <person name="Ngatchou-Djao O.D."/>
            <person name="Rohde M."/>
            <person name="Goker M."/>
            <person name="Spring S."/>
            <person name="Sikorski J."/>
            <person name="Woyke T."/>
            <person name="Bristow J."/>
            <person name="Eisen J.A."/>
            <person name="Markowitz V."/>
            <person name="Hugenholtz P."/>
            <person name="Klenk H.P."/>
            <person name="Kyrpides N.C."/>
        </authorList>
    </citation>
    <scope>NUCLEOTIDE SEQUENCE [LARGE SCALE GENOMIC DNA]</scope>
    <source>
        <strain evidence="3">ATCC 23168 / DSM 4126 / NBRC 15989 / NCIMB 1408 / VKM B-1430 / H-43</strain>
    </source>
</reference>
<evidence type="ECO:0000313" key="3">
    <source>
        <dbReference type="Proteomes" id="UP000008720"/>
    </source>
</evidence>
<dbReference type="STRING" id="643867.Ftrac_2227"/>
<keyword evidence="3" id="KW-1185">Reference proteome</keyword>
<feature type="domain" description="Glycosyltransferase subfamily 4-like N-terminal" evidence="1">
    <location>
        <begin position="78"/>
        <end position="194"/>
    </location>
</feature>
<dbReference type="GO" id="GO:0016757">
    <property type="term" value="F:glycosyltransferase activity"/>
    <property type="evidence" value="ECO:0007669"/>
    <property type="project" value="UniProtKB-ARBA"/>
</dbReference>
<dbReference type="PANTHER" id="PTHR12526">
    <property type="entry name" value="GLYCOSYLTRANSFERASE"/>
    <property type="match status" value="1"/>
</dbReference>
<gene>
    <name evidence="2" type="ordered locus">Ftrac_2227</name>
</gene>
<dbReference type="KEGG" id="mtt:Ftrac_2227"/>
<dbReference type="Proteomes" id="UP000008720">
    <property type="component" value="Chromosome"/>
</dbReference>
<accession>E4TVV9</accession>
<dbReference type="HOGENOM" id="CLU_686577_0_0_10"/>
<dbReference type="AlphaFoldDB" id="E4TVV9"/>
<proteinExistence type="predicted"/>
<evidence type="ECO:0000259" key="1">
    <source>
        <dbReference type="Pfam" id="PF13439"/>
    </source>
</evidence>
<dbReference type="Pfam" id="PF13439">
    <property type="entry name" value="Glyco_transf_4"/>
    <property type="match status" value="1"/>
</dbReference>
<dbReference type="Gene3D" id="3.40.50.2000">
    <property type="entry name" value="Glycogen Phosphorylase B"/>
    <property type="match status" value="2"/>
</dbReference>
<dbReference type="eggNOG" id="COG0438">
    <property type="taxonomic scope" value="Bacteria"/>
</dbReference>
<protein>
    <recommendedName>
        <fullName evidence="1">Glycosyltransferase subfamily 4-like N-terminal domain-containing protein</fullName>
    </recommendedName>
</protein>
<organism evidence="2 3">
    <name type="scientific">Marivirga tractuosa (strain ATCC 23168 / DSM 4126 / NBRC 15989 / NCIMB 1408 / VKM B-1430 / H-43)</name>
    <name type="common">Microscilla tractuosa</name>
    <name type="synonym">Flexibacter tractuosus</name>
    <dbReference type="NCBI Taxonomy" id="643867"/>
    <lineage>
        <taxon>Bacteria</taxon>
        <taxon>Pseudomonadati</taxon>
        <taxon>Bacteroidota</taxon>
        <taxon>Cytophagia</taxon>
        <taxon>Cytophagales</taxon>
        <taxon>Marivirgaceae</taxon>
        <taxon>Marivirga</taxon>
    </lineage>
</organism>
<dbReference type="EMBL" id="CP002349">
    <property type="protein sequence ID" value="ADR22207.1"/>
    <property type="molecule type" value="Genomic_DNA"/>
</dbReference>